<dbReference type="RefSeq" id="XP_018925910.2">
    <property type="nucleotide sequence ID" value="XM_019070365.2"/>
</dbReference>
<dbReference type="PROSITE" id="PS50030">
    <property type="entry name" value="UBA"/>
    <property type="match status" value="1"/>
</dbReference>
<dbReference type="GO" id="GO:0004252">
    <property type="term" value="F:serine-type endopeptidase activity"/>
    <property type="evidence" value="ECO:0007669"/>
    <property type="project" value="TreeGrafter"/>
</dbReference>
<gene>
    <name evidence="4" type="primary">ubac2</name>
</gene>
<dbReference type="CDD" id="cd14305">
    <property type="entry name" value="UBA_UBAC2"/>
    <property type="match status" value="1"/>
</dbReference>
<reference evidence="4" key="1">
    <citation type="submission" date="2025-08" db="UniProtKB">
        <authorList>
            <consortium name="RefSeq"/>
        </authorList>
    </citation>
    <scope>IDENTIFICATION</scope>
    <source>
        <tissue evidence="4">Muscle</tissue>
    </source>
</reference>
<dbReference type="PANTHER" id="PTHR43066:SF21">
    <property type="entry name" value="UBIQUITIN-ASSOCIATED DOMAIN-CONTAINING PROTEIN 2"/>
    <property type="match status" value="1"/>
</dbReference>
<dbReference type="KEGG" id="ccar:109052930"/>
<dbReference type="OrthoDB" id="272778at2759"/>
<dbReference type="PANTHER" id="PTHR43066">
    <property type="entry name" value="RHOMBOID-RELATED PROTEIN"/>
    <property type="match status" value="1"/>
</dbReference>
<keyword evidence="2" id="KW-0812">Transmembrane</keyword>
<name>A0A9Q9UZV6_CYPCA</name>
<feature type="compositionally biased region" description="Pro residues" evidence="1">
    <location>
        <begin position="354"/>
        <end position="364"/>
    </location>
</feature>
<evidence type="ECO:0000313" key="4">
    <source>
        <dbReference type="RefSeq" id="XP_018925910.2"/>
    </source>
</evidence>
<dbReference type="AlphaFoldDB" id="A0A9Q9UZV6"/>
<evidence type="ECO:0000256" key="1">
    <source>
        <dbReference type="SAM" id="MobiDB-lite"/>
    </source>
</evidence>
<sequence>MKFVSCEAPSAYPFPFRSLLARFPFNFYCFYVLNPVPLVRHLVSLLSYSLRVSGMMFTSTGSRGLYKAPLSKSLLLLPTVLTVLLTVLLPQYQDLFIYNLQAVRQGKQFWRLVSGRLICLDLKDTFCSSLLIYNFRIFERRFGSHKFASFLFGAWILSAFVDLLLIEALRFMFELKVDVLPAGLLGPVFALFVPFYSSIPRVQVTQLLGHISITNKSLTYIVGAQLLTSSAYMWVVACSGLIAGMLYYSNKLAVQRFIRVPGWAARFSSVLLEPVFSDSEPTAEAPLGMGATLDIQRQQRMDMLDQQLLLSQLAHLRRNAQQQQAQQTGLLNWNRFFPTLRHRGQNRHHEGPQPQQPPYIPPPDNTAVAEEQVARLMEMGFSRMDAQEALRASNNDINIATNFLLQH</sequence>
<feature type="transmembrane region" description="Helical" evidence="2">
    <location>
        <begin position="147"/>
        <end position="173"/>
    </location>
</feature>
<evidence type="ECO:0000256" key="2">
    <source>
        <dbReference type="SAM" id="Phobius"/>
    </source>
</evidence>
<dbReference type="Proteomes" id="UP001155660">
    <property type="component" value="Chromosome B1"/>
</dbReference>
<feature type="transmembrane region" description="Helical" evidence="2">
    <location>
        <begin position="69"/>
        <end position="89"/>
    </location>
</feature>
<proteinExistence type="predicted"/>
<accession>A0A9Q9UZV6</accession>
<dbReference type="SMART" id="SM00165">
    <property type="entry name" value="UBA"/>
    <property type="match status" value="1"/>
</dbReference>
<dbReference type="InterPro" id="IPR015940">
    <property type="entry name" value="UBA"/>
</dbReference>
<feature type="transmembrane region" description="Helical" evidence="2">
    <location>
        <begin position="179"/>
        <end position="199"/>
    </location>
</feature>
<dbReference type="Pfam" id="PF00627">
    <property type="entry name" value="UBA"/>
    <property type="match status" value="1"/>
</dbReference>
<feature type="domain" description="UBA" evidence="3">
    <location>
        <begin position="367"/>
        <end position="407"/>
    </location>
</feature>
<dbReference type="GeneID" id="109052930"/>
<feature type="region of interest" description="Disordered" evidence="1">
    <location>
        <begin position="343"/>
        <end position="365"/>
    </location>
</feature>
<feature type="transmembrane region" description="Helical" evidence="2">
    <location>
        <begin position="220"/>
        <end position="248"/>
    </location>
</feature>
<keyword evidence="2" id="KW-0472">Membrane</keyword>
<dbReference type="InterPro" id="IPR041928">
    <property type="entry name" value="UBA_UBAC2"/>
</dbReference>
<feature type="transmembrane region" description="Helical" evidence="2">
    <location>
        <begin position="109"/>
        <end position="135"/>
    </location>
</feature>
<evidence type="ECO:0000259" key="3">
    <source>
        <dbReference type="PROSITE" id="PS50030"/>
    </source>
</evidence>
<keyword evidence="2" id="KW-1133">Transmembrane helix</keyword>
<protein>
    <submittedName>
        <fullName evidence="4">Ubiquitin-associated domain-containing protein 2 isoform X1</fullName>
    </submittedName>
</protein>
<dbReference type="CTD" id="337867"/>
<organism evidence="4">
    <name type="scientific">Cyprinus carpio</name>
    <name type="common">Common carp</name>
    <dbReference type="NCBI Taxonomy" id="7962"/>
    <lineage>
        <taxon>Eukaryota</taxon>
        <taxon>Metazoa</taxon>
        <taxon>Chordata</taxon>
        <taxon>Craniata</taxon>
        <taxon>Vertebrata</taxon>
        <taxon>Euteleostomi</taxon>
        <taxon>Actinopterygii</taxon>
        <taxon>Neopterygii</taxon>
        <taxon>Teleostei</taxon>
        <taxon>Ostariophysi</taxon>
        <taxon>Cypriniformes</taxon>
        <taxon>Cyprinidae</taxon>
        <taxon>Cyprininae</taxon>
        <taxon>Cyprinus</taxon>
    </lineage>
</organism>